<sequence>MALLCSSTCLTNPLFSSSSSSSSSSLPSTPYISSLQVKLIGLQPKSYGVQIQMPFIVKRSASVVVKASSDTDGSGPTDGSEAPSDGKDEVVPVNKLPLESKLKERQEQKLRMKLAKKIRLRRKRLVRKRRLRKKGNWPPSKMKKLKNV</sequence>
<dbReference type="PANTHER" id="PTHR34678">
    <property type="entry name" value="50S RIBOSOMAL PROTEIN 5, CHLOROPLASTIC"/>
    <property type="match status" value="1"/>
</dbReference>
<dbReference type="GO" id="GO:0009535">
    <property type="term" value="C:chloroplast thylakoid membrane"/>
    <property type="evidence" value="ECO:0007669"/>
    <property type="project" value="TreeGrafter"/>
</dbReference>
<dbReference type="AlphaFoldDB" id="A0A6P4A104"/>
<dbReference type="RefSeq" id="XP_048333638.2">
    <property type="nucleotide sequence ID" value="XM_048477681.2"/>
</dbReference>
<accession>A0A6P4A104</accession>
<feature type="compositionally biased region" description="Basic and acidic residues" evidence="1">
    <location>
        <begin position="98"/>
        <end position="110"/>
    </location>
</feature>
<evidence type="ECO:0000313" key="4">
    <source>
        <dbReference type="RefSeq" id="XP_015888433.3"/>
    </source>
</evidence>
<evidence type="ECO:0000313" key="2">
    <source>
        <dbReference type="Proteomes" id="UP001652623"/>
    </source>
</evidence>
<dbReference type="PANTHER" id="PTHR34678:SF1">
    <property type="entry name" value="LARGE RIBOSOMAL SUBUNIT PROTEIN CL37"/>
    <property type="match status" value="1"/>
</dbReference>
<dbReference type="RefSeq" id="XP_024931791.3">
    <property type="nucleotide sequence ID" value="XM_025076023.3"/>
</dbReference>
<organism evidence="2 5">
    <name type="scientific">Ziziphus jujuba</name>
    <name type="common">Chinese jujube</name>
    <name type="synonym">Ziziphus sativa</name>
    <dbReference type="NCBI Taxonomy" id="326968"/>
    <lineage>
        <taxon>Eukaryota</taxon>
        <taxon>Viridiplantae</taxon>
        <taxon>Streptophyta</taxon>
        <taxon>Embryophyta</taxon>
        <taxon>Tracheophyta</taxon>
        <taxon>Spermatophyta</taxon>
        <taxon>Magnoliopsida</taxon>
        <taxon>eudicotyledons</taxon>
        <taxon>Gunneridae</taxon>
        <taxon>Pentapetalae</taxon>
        <taxon>rosids</taxon>
        <taxon>fabids</taxon>
        <taxon>Rosales</taxon>
        <taxon>Rhamnaceae</taxon>
        <taxon>Paliureae</taxon>
        <taxon>Ziziphus</taxon>
    </lineage>
</organism>
<dbReference type="RefSeq" id="XP_015888431.3">
    <property type="nucleotide sequence ID" value="XM_016032945.4"/>
</dbReference>
<dbReference type="Proteomes" id="UP001652623">
    <property type="component" value="Chromosome 3"/>
</dbReference>
<feature type="compositionally biased region" description="Basic residues" evidence="1">
    <location>
        <begin position="111"/>
        <end position="148"/>
    </location>
</feature>
<dbReference type="GO" id="GO:0032544">
    <property type="term" value="P:plastid translation"/>
    <property type="evidence" value="ECO:0007669"/>
    <property type="project" value="TreeGrafter"/>
</dbReference>
<proteinExistence type="predicted"/>
<evidence type="ECO:0000313" key="3">
    <source>
        <dbReference type="RefSeq" id="XP_015888431.3"/>
    </source>
</evidence>
<reference evidence="3 4" key="1">
    <citation type="submission" date="2025-05" db="UniProtKB">
        <authorList>
            <consortium name="RefSeq"/>
        </authorList>
    </citation>
    <scope>IDENTIFICATION</scope>
    <source>
        <tissue evidence="3 4">Seedling</tissue>
    </source>
</reference>
<evidence type="ECO:0000313" key="7">
    <source>
        <dbReference type="RefSeq" id="XP_048333638.2"/>
    </source>
</evidence>
<dbReference type="KEGG" id="zju:107423400"/>
<name>A0A6P4A104_ZIZJJ</name>
<dbReference type="GeneID" id="107423400"/>
<keyword evidence="2" id="KW-1185">Reference proteome</keyword>
<feature type="region of interest" description="Disordered" evidence="1">
    <location>
        <begin position="66"/>
        <end position="148"/>
    </location>
</feature>
<gene>
    <name evidence="3 4 5 6 7" type="primary">LOC107423400</name>
</gene>
<dbReference type="RefSeq" id="XP_015888433.3">
    <property type="nucleotide sequence ID" value="XM_016032947.4"/>
</dbReference>
<dbReference type="InterPro" id="IPR040307">
    <property type="entry name" value="Ribosomal_cL37"/>
</dbReference>
<evidence type="ECO:0000313" key="5">
    <source>
        <dbReference type="RefSeq" id="XP_015888434.3"/>
    </source>
</evidence>
<protein>
    <submittedName>
        <fullName evidence="3 4">Large ribosomal subunit protein cL37</fullName>
    </submittedName>
</protein>
<evidence type="ECO:0000256" key="1">
    <source>
        <dbReference type="SAM" id="MobiDB-lite"/>
    </source>
</evidence>
<dbReference type="CDD" id="cd23709">
    <property type="entry name" value="Psrp5_CTD"/>
    <property type="match status" value="1"/>
</dbReference>
<evidence type="ECO:0000313" key="6">
    <source>
        <dbReference type="RefSeq" id="XP_024931791.3"/>
    </source>
</evidence>
<dbReference type="RefSeq" id="XP_015888434.3">
    <property type="nucleotide sequence ID" value="XM_016032948.4"/>
</dbReference>